<comment type="similarity">
    <text evidence="2">Belongs to the REXO1/REXO3 family.</text>
</comment>
<sequence length="701" mass="79731">MGLIDTDDPLSKNTARLSISTAEGENQRNQVREFLKTSELQYARRDSAVSISSFNDEEEKSNELRVPSPQKGLSQPTDGESAVETNSSKRRRSSAHSIALLTQKNKQIKTEASNDEDNDEAKSKRKKHKKKLQKALALAEIIANDGKYTDPMVKIAHIRSFILDVFIKKADIRRIPFKLINRKNHNIVFCFIPGISKEDFGTNFDSRSTKGPIPINELNINDEFEFFKTTFDYLYPSSSPGSKDSLHLALQALINVPLTDGQKNALMKLLKKDKIILPDLTMSKEEMQQHNYPMHSSLLDNPVSIEGSDWVETKDFDHEGSHTFSLDCEFCQSANGKVLTRISIIDFDENIVLDTFVKPDVEITDYLTKYSGITEAKLEGVTTTLKEVQERFLSIVSSNDILIGQSLESDLNVLKIKHPRVIDTALIYDHTRGPPMKPSLKWLSEKHLGKLIQQGEANGEGHSSVEDSKACLRLVKMKLIEGKLFGKNVGEALLFENLNEKSLEPLKSSIIDYTPLRDWDNTLLEHNSYLIKHQATNDDEVVDFALKDIEDGNQFTILKLRELEYNSGWSPVPKAYDGYLRDGIDDSNDKITSVLESEERNKLIRNLNERLNKLYSELPENTIFIINTVMSDPREVFKLQSIRRNFQNLQREGVNLENLTPEQNWTFDKRCELGDAVESARTCMTFINVKRNESIPQPDIN</sequence>
<evidence type="ECO:0000256" key="8">
    <source>
        <dbReference type="SAM" id="MobiDB-lite"/>
    </source>
</evidence>
<dbReference type="GO" id="GO:0003676">
    <property type="term" value="F:nucleic acid binding"/>
    <property type="evidence" value="ECO:0007669"/>
    <property type="project" value="InterPro"/>
</dbReference>
<gene>
    <name evidence="10" type="ORF">HYPBUDRAFT_115706</name>
</gene>
<dbReference type="Pfam" id="PF00929">
    <property type="entry name" value="RNase_T"/>
    <property type="match status" value="1"/>
</dbReference>
<evidence type="ECO:0000256" key="6">
    <source>
        <dbReference type="ARBA" id="ARBA00023242"/>
    </source>
</evidence>
<dbReference type="Proteomes" id="UP000095085">
    <property type="component" value="Unassembled WGS sequence"/>
</dbReference>
<dbReference type="GO" id="GO:0004527">
    <property type="term" value="F:exonuclease activity"/>
    <property type="evidence" value="ECO:0007669"/>
    <property type="project" value="UniProtKB-KW"/>
</dbReference>
<dbReference type="InterPro" id="IPR047021">
    <property type="entry name" value="REXO1/3/4-like"/>
</dbReference>
<evidence type="ECO:0000256" key="1">
    <source>
        <dbReference type="ARBA" id="ARBA00004123"/>
    </source>
</evidence>
<dbReference type="EMBL" id="KV454547">
    <property type="protein sequence ID" value="ODV64641.1"/>
    <property type="molecule type" value="Genomic_DNA"/>
</dbReference>
<dbReference type="InterPro" id="IPR012337">
    <property type="entry name" value="RNaseH-like_sf"/>
</dbReference>
<dbReference type="GeneID" id="30993690"/>
<dbReference type="SUPFAM" id="SSF53098">
    <property type="entry name" value="Ribonuclease H-like"/>
    <property type="match status" value="1"/>
</dbReference>
<keyword evidence="6" id="KW-0539">Nucleus</keyword>
<keyword evidence="7" id="KW-0175">Coiled coil</keyword>
<dbReference type="PANTHER" id="PTHR12801:SF115">
    <property type="entry name" value="FI18136P1-RELATED"/>
    <property type="match status" value="1"/>
</dbReference>
<feature type="domain" description="Exonuclease" evidence="9">
    <location>
        <begin position="322"/>
        <end position="484"/>
    </location>
</feature>
<evidence type="ECO:0000256" key="5">
    <source>
        <dbReference type="ARBA" id="ARBA00022839"/>
    </source>
</evidence>
<evidence type="ECO:0000313" key="10">
    <source>
        <dbReference type="EMBL" id="ODV64641.1"/>
    </source>
</evidence>
<keyword evidence="4" id="KW-0378">Hydrolase</keyword>
<name>A0A1E4RBI9_9ASCO</name>
<evidence type="ECO:0000256" key="7">
    <source>
        <dbReference type="SAM" id="Coils"/>
    </source>
</evidence>
<proteinExistence type="inferred from homology"/>
<dbReference type="Gene3D" id="3.30.420.10">
    <property type="entry name" value="Ribonuclease H-like superfamily/Ribonuclease H"/>
    <property type="match status" value="1"/>
</dbReference>
<dbReference type="InterPro" id="IPR036397">
    <property type="entry name" value="RNaseH_sf"/>
</dbReference>
<evidence type="ECO:0000256" key="3">
    <source>
        <dbReference type="ARBA" id="ARBA00022722"/>
    </source>
</evidence>
<keyword evidence="3" id="KW-0540">Nuclease</keyword>
<dbReference type="CDD" id="cd06145">
    <property type="entry name" value="REX1_like"/>
    <property type="match status" value="1"/>
</dbReference>
<feature type="coiled-coil region" evidence="7">
    <location>
        <begin position="597"/>
        <end position="659"/>
    </location>
</feature>
<feature type="compositionally biased region" description="Polar residues" evidence="8">
    <location>
        <begin position="71"/>
        <end position="86"/>
    </location>
</feature>
<evidence type="ECO:0000259" key="9">
    <source>
        <dbReference type="SMART" id="SM00479"/>
    </source>
</evidence>
<dbReference type="FunFam" id="3.30.420.10:FF:000019">
    <property type="entry name" value="RNA exonuclease NEF-sp"/>
    <property type="match status" value="1"/>
</dbReference>
<dbReference type="InterPro" id="IPR034922">
    <property type="entry name" value="REX1-like_exo"/>
</dbReference>
<evidence type="ECO:0000256" key="2">
    <source>
        <dbReference type="ARBA" id="ARBA00006357"/>
    </source>
</evidence>
<dbReference type="AlphaFoldDB" id="A0A1E4RBI9"/>
<dbReference type="InterPro" id="IPR013520">
    <property type="entry name" value="Ribonucl_H"/>
</dbReference>
<feature type="region of interest" description="Disordered" evidence="8">
    <location>
        <begin position="45"/>
        <end position="129"/>
    </location>
</feature>
<dbReference type="RefSeq" id="XP_020073708.1">
    <property type="nucleotide sequence ID" value="XM_020219140.1"/>
</dbReference>
<organism evidence="10 11">
    <name type="scientific">Hyphopichia burtonii NRRL Y-1933</name>
    <dbReference type="NCBI Taxonomy" id="984485"/>
    <lineage>
        <taxon>Eukaryota</taxon>
        <taxon>Fungi</taxon>
        <taxon>Dikarya</taxon>
        <taxon>Ascomycota</taxon>
        <taxon>Saccharomycotina</taxon>
        <taxon>Pichiomycetes</taxon>
        <taxon>Debaryomycetaceae</taxon>
        <taxon>Hyphopichia</taxon>
    </lineage>
</organism>
<comment type="subcellular location">
    <subcellularLocation>
        <location evidence="1">Nucleus</location>
    </subcellularLocation>
</comment>
<dbReference type="SMART" id="SM00479">
    <property type="entry name" value="EXOIII"/>
    <property type="match status" value="1"/>
</dbReference>
<dbReference type="PANTHER" id="PTHR12801">
    <property type="entry name" value="RNA EXONUCLEASE REXO1 / RECO3 FAMILY MEMBER-RELATED"/>
    <property type="match status" value="1"/>
</dbReference>
<protein>
    <recommendedName>
        <fullName evidence="9">Exonuclease domain-containing protein</fullName>
    </recommendedName>
</protein>
<dbReference type="STRING" id="984485.A0A1E4RBI9"/>
<reference evidence="11" key="1">
    <citation type="submission" date="2016-05" db="EMBL/GenBank/DDBJ databases">
        <title>Comparative genomics of biotechnologically important yeasts.</title>
        <authorList>
            <consortium name="DOE Joint Genome Institute"/>
            <person name="Riley R."/>
            <person name="Haridas S."/>
            <person name="Wolfe K.H."/>
            <person name="Lopes M.R."/>
            <person name="Hittinger C.T."/>
            <person name="Goker M."/>
            <person name="Salamov A."/>
            <person name="Wisecaver J."/>
            <person name="Long T.M."/>
            <person name="Aerts A.L."/>
            <person name="Barry K."/>
            <person name="Choi C."/>
            <person name="Clum A."/>
            <person name="Coughlan A.Y."/>
            <person name="Deshpande S."/>
            <person name="Douglass A.P."/>
            <person name="Hanson S.J."/>
            <person name="Klenk H.-P."/>
            <person name="Labutti K."/>
            <person name="Lapidus A."/>
            <person name="Lindquist E."/>
            <person name="Lipzen A."/>
            <person name="Meier-Kolthoff J.P."/>
            <person name="Ohm R.A."/>
            <person name="Otillar R.P."/>
            <person name="Pangilinan J."/>
            <person name="Peng Y."/>
            <person name="Rokas A."/>
            <person name="Rosa C.A."/>
            <person name="Scheuner C."/>
            <person name="Sibirny A.A."/>
            <person name="Slot J.C."/>
            <person name="Stielow J.B."/>
            <person name="Sun H."/>
            <person name="Kurtzman C.P."/>
            <person name="Blackwell M."/>
            <person name="Grigoriev I.V."/>
            <person name="Jeffries T.W."/>
        </authorList>
    </citation>
    <scope>NUCLEOTIDE SEQUENCE [LARGE SCALE GENOMIC DNA]</scope>
    <source>
        <strain evidence="11">NRRL Y-1933</strain>
    </source>
</reference>
<keyword evidence="11" id="KW-1185">Reference proteome</keyword>
<dbReference type="OrthoDB" id="206335at2759"/>
<keyword evidence="5" id="KW-0269">Exonuclease</keyword>
<evidence type="ECO:0000313" key="11">
    <source>
        <dbReference type="Proteomes" id="UP000095085"/>
    </source>
</evidence>
<accession>A0A1E4RBI9</accession>
<dbReference type="GO" id="GO:0005634">
    <property type="term" value="C:nucleus"/>
    <property type="evidence" value="ECO:0007669"/>
    <property type="project" value="UniProtKB-SubCell"/>
</dbReference>
<evidence type="ECO:0000256" key="4">
    <source>
        <dbReference type="ARBA" id="ARBA00022801"/>
    </source>
</evidence>